<accession>A0ABV9L0I9</accession>
<dbReference type="RefSeq" id="WP_379999811.1">
    <property type="nucleotide sequence ID" value="NZ_JBHSGN010000121.1"/>
</dbReference>
<dbReference type="CDD" id="cd02151">
    <property type="entry name" value="nitroreductase"/>
    <property type="match status" value="1"/>
</dbReference>
<dbReference type="Proteomes" id="UP001596023">
    <property type="component" value="Unassembled WGS sequence"/>
</dbReference>
<comment type="cofactor">
    <cofactor evidence="1">
        <name>FMN</name>
        <dbReference type="ChEBI" id="CHEBI:58210"/>
    </cofactor>
</comment>
<comment type="similarity">
    <text evidence="2">Belongs to the nitroreductase family.</text>
</comment>
<comment type="caution">
    <text evidence="7">The sequence shown here is derived from an EMBL/GenBank/DDBJ whole genome shotgun (WGS) entry which is preliminary data.</text>
</comment>
<dbReference type="EMBL" id="JBHSGN010000121">
    <property type="protein sequence ID" value="MFC4676017.1"/>
    <property type="molecule type" value="Genomic_DNA"/>
</dbReference>
<dbReference type="Pfam" id="PF00881">
    <property type="entry name" value="Nitroreductase"/>
    <property type="match status" value="2"/>
</dbReference>
<evidence type="ECO:0000256" key="2">
    <source>
        <dbReference type="ARBA" id="ARBA00007118"/>
    </source>
</evidence>
<gene>
    <name evidence="7" type="ORF">ACFO6W_20230</name>
</gene>
<dbReference type="InterPro" id="IPR029479">
    <property type="entry name" value="Nitroreductase"/>
</dbReference>
<evidence type="ECO:0000259" key="6">
    <source>
        <dbReference type="Pfam" id="PF00881"/>
    </source>
</evidence>
<name>A0ABV9L0I9_9BACT</name>
<proteinExistence type="inferred from homology"/>
<evidence type="ECO:0000256" key="5">
    <source>
        <dbReference type="ARBA" id="ARBA00023002"/>
    </source>
</evidence>
<dbReference type="SUPFAM" id="SSF55469">
    <property type="entry name" value="FMN-dependent nitroreductase-like"/>
    <property type="match status" value="1"/>
</dbReference>
<dbReference type="Gene3D" id="3.40.109.10">
    <property type="entry name" value="NADH Oxidase"/>
    <property type="match status" value="1"/>
</dbReference>
<keyword evidence="8" id="KW-1185">Reference proteome</keyword>
<evidence type="ECO:0000313" key="7">
    <source>
        <dbReference type="EMBL" id="MFC4676017.1"/>
    </source>
</evidence>
<feature type="domain" description="Nitroreductase" evidence="6">
    <location>
        <begin position="9"/>
        <end position="60"/>
    </location>
</feature>
<dbReference type="PANTHER" id="PTHR43673:SF2">
    <property type="entry name" value="NITROREDUCTASE"/>
    <property type="match status" value="1"/>
</dbReference>
<evidence type="ECO:0000256" key="4">
    <source>
        <dbReference type="ARBA" id="ARBA00022643"/>
    </source>
</evidence>
<reference evidence="8" key="1">
    <citation type="journal article" date="2019" name="Int. J. Syst. Evol. Microbiol.">
        <title>The Global Catalogue of Microorganisms (GCM) 10K type strain sequencing project: providing services to taxonomists for standard genome sequencing and annotation.</title>
        <authorList>
            <consortium name="The Broad Institute Genomics Platform"/>
            <consortium name="The Broad Institute Genome Sequencing Center for Infectious Disease"/>
            <person name="Wu L."/>
            <person name="Ma J."/>
        </authorList>
    </citation>
    <scope>NUCLEOTIDE SEQUENCE [LARGE SCALE GENOMIC DNA]</scope>
    <source>
        <strain evidence="8">CCUG 66188</strain>
    </source>
</reference>
<evidence type="ECO:0000313" key="8">
    <source>
        <dbReference type="Proteomes" id="UP001596023"/>
    </source>
</evidence>
<keyword evidence="4" id="KW-0288">FMN</keyword>
<dbReference type="PANTHER" id="PTHR43673">
    <property type="entry name" value="NAD(P)H NITROREDUCTASE YDGI-RELATED"/>
    <property type="match status" value="1"/>
</dbReference>
<protein>
    <submittedName>
        <fullName evidence="7">Nitroreductase family protein</fullName>
    </submittedName>
</protein>
<evidence type="ECO:0000256" key="3">
    <source>
        <dbReference type="ARBA" id="ARBA00022630"/>
    </source>
</evidence>
<keyword evidence="5" id="KW-0560">Oxidoreductase</keyword>
<evidence type="ECO:0000256" key="1">
    <source>
        <dbReference type="ARBA" id="ARBA00001917"/>
    </source>
</evidence>
<organism evidence="7 8">
    <name type="scientific">Dysgonomonas termitidis</name>
    <dbReference type="NCBI Taxonomy" id="1516126"/>
    <lineage>
        <taxon>Bacteria</taxon>
        <taxon>Pseudomonadati</taxon>
        <taxon>Bacteroidota</taxon>
        <taxon>Bacteroidia</taxon>
        <taxon>Bacteroidales</taxon>
        <taxon>Dysgonomonadaceae</taxon>
        <taxon>Dysgonomonas</taxon>
    </lineage>
</organism>
<feature type="domain" description="Nitroreductase" evidence="6">
    <location>
        <begin position="93"/>
        <end position="152"/>
    </location>
</feature>
<dbReference type="InterPro" id="IPR000415">
    <property type="entry name" value="Nitroreductase-like"/>
</dbReference>
<keyword evidence="3" id="KW-0285">Flavoprotein</keyword>
<sequence>MTDFQQLIISRRSTRKFTEEPISPEQVEIIMKAALMSPASKSANPWQFLLVEDKEMLDKLSYCKKSGSRLIAGCALAIVVLADPLTSDVWIEDSSIASIMIQLQAEDLGLGSCWIQVRERYTMSDTPSDEYIRELFDIPMQLQVLSVIAIGHKAQERPPFDEEKLQWEKIHIGKFNIDQLAE</sequence>